<dbReference type="Proteomes" id="UP001230188">
    <property type="component" value="Unassembled WGS sequence"/>
</dbReference>
<evidence type="ECO:0000313" key="2">
    <source>
        <dbReference type="EMBL" id="KAJ8601190.1"/>
    </source>
</evidence>
<feature type="signal peptide" evidence="1">
    <location>
        <begin position="1"/>
        <end position="23"/>
    </location>
</feature>
<proteinExistence type="predicted"/>
<dbReference type="InterPro" id="IPR012674">
    <property type="entry name" value="Calycin"/>
</dbReference>
<reference evidence="2" key="1">
    <citation type="submission" date="2023-01" db="EMBL/GenBank/DDBJ databases">
        <title>Metagenome sequencing of chrysophaentin producing Chrysophaeum taylorii.</title>
        <authorList>
            <person name="Davison J."/>
            <person name="Bewley C."/>
        </authorList>
    </citation>
    <scope>NUCLEOTIDE SEQUENCE</scope>
    <source>
        <strain evidence="2">NIES-1699</strain>
    </source>
</reference>
<protein>
    <submittedName>
        <fullName evidence="2">Uncharacterized protein</fullName>
    </submittedName>
</protein>
<organism evidence="2 3">
    <name type="scientific">Chrysophaeum taylorii</name>
    <dbReference type="NCBI Taxonomy" id="2483200"/>
    <lineage>
        <taxon>Eukaryota</taxon>
        <taxon>Sar</taxon>
        <taxon>Stramenopiles</taxon>
        <taxon>Ochrophyta</taxon>
        <taxon>Pelagophyceae</taxon>
        <taxon>Pelagomonadales</taxon>
        <taxon>Pelagomonadaceae</taxon>
        <taxon>Chrysophaeum</taxon>
    </lineage>
</organism>
<evidence type="ECO:0000313" key="3">
    <source>
        <dbReference type="Proteomes" id="UP001230188"/>
    </source>
</evidence>
<name>A0AAD7UAH3_9STRA</name>
<dbReference type="Gene3D" id="2.40.128.20">
    <property type="match status" value="1"/>
</dbReference>
<feature type="chain" id="PRO_5042104642" evidence="1">
    <location>
        <begin position="24"/>
        <end position="227"/>
    </location>
</feature>
<dbReference type="PANTHER" id="PTHR10612:SF34">
    <property type="entry name" value="APOLIPOPROTEIN D"/>
    <property type="match status" value="1"/>
</dbReference>
<dbReference type="EMBL" id="JAQMWT010000443">
    <property type="protein sequence ID" value="KAJ8601190.1"/>
    <property type="molecule type" value="Genomic_DNA"/>
</dbReference>
<keyword evidence="3" id="KW-1185">Reference proteome</keyword>
<gene>
    <name evidence="2" type="ORF">CTAYLR_003218</name>
</gene>
<accession>A0AAD7UAH3</accession>
<dbReference type="AlphaFoldDB" id="A0AAD7UAH3"/>
<dbReference type="PANTHER" id="PTHR10612">
    <property type="entry name" value="APOLIPOPROTEIN D"/>
    <property type="match status" value="1"/>
</dbReference>
<sequence>MRVLHFLAASAVGALPLVKPVVADDCKTVTPLSDVDLTEFLRATWYTQQQQVVKFQSTDDLYCVAATYALENRTVPFFDGLVISVYNYATEDEVNGEPQNTADGMVLCARLEDANITGKLAVSPCWLPNIAAAPYWIVAIHADDDGKYDWAVISGGQPTELQDDGGCTTSTGSYAGGLWIFSRDPVASNQTLADAQAAAVDLGISLAELNDVPQDGCTYDGALIKPN</sequence>
<evidence type="ECO:0000256" key="1">
    <source>
        <dbReference type="SAM" id="SignalP"/>
    </source>
</evidence>
<keyword evidence="1" id="KW-0732">Signal</keyword>
<dbReference type="SUPFAM" id="SSF50814">
    <property type="entry name" value="Lipocalins"/>
    <property type="match status" value="1"/>
</dbReference>
<comment type="caution">
    <text evidence="2">The sequence shown here is derived from an EMBL/GenBank/DDBJ whole genome shotgun (WGS) entry which is preliminary data.</text>
</comment>